<feature type="transmembrane region" description="Helical" evidence="2">
    <location>
        <begin position="914"/>
        <end position="939"/>
    </location>
</feature>
<keyword evidence="2" id="KW-0472">Membrane</keyword>
<feature type="transmembrane region" description="Helical" evidence="2">
    <location>
        <begin position="535"/>
        <end position="553"/>
    </location>
</feature>
<dbReference type="SUPFAM" id="SSF82866">
    <property type="entry name" value="Multidrug efflux transporter AcrB transmembrane domain"/>
    <property type="match status" value="2"/>
</dbReference>
<dbReference type="PRINTS" id="PR00702">
    <property type="entry name" value="ACRIFLAVINRP"/>
</dbReference>
<dbReference type="Gene3D" id="1.20.1640.10">
    <property type="entry name" value="Multidrug efflux transporter AcrB transmembrane domain"/>
    <property type="match status" value="2"/>
</dbReference>
<keyword evidence="2" id="KW-1133">Transmembrane helix</keyword>
<evidence type="ECO:0000256" key="1">
    <source>
        <dbReference type="SAM" id="MobiDB-lite"/>
    </source>
</evidence>
<reference evidence="3 4" key="1">
    <citation type="submission" date="2021-03" db="EMBL/GenBank/DDBJ databases">
        <title>Genomic Encyclopedia of Type Strains, Phase IV (KMG-IV): sequencing the most valuable type-strain genomes for metagenomic binning, comparative biology and taxonomic classification.</title>
        <authorList>
            <person name="Goeker M."/>
        </authorList>
    </citation>
    <scope>NUCLEOTIDE SEQUENCE [LARGE SCALE GENOMIC DNA]</scope>
    <source>
        <strain evidence="3 4">DSM 24738</strain>
    </source>
</reference>
<feature type="transmembrane region" description="Helical" evidence="2">
    <location>
        <begin position="357"/>
        <end position="377"/>
    </location>
</feature>
<feature type="transmembrane region" description="Helical" evidence="2">
    <location>
        <begin position="960"/>
        <end position="979"/>
    </location>
</feature>
<dbReference type="PANTHER" id="PTHR32063">
    <property type="match status" value="1"/>
</dbReference>
<dbReference type="Pfam" id="PF00873">
    <property type="entry name" value="ACR_tran"/>
    <property type="match status" value="1"/>
</dbReference>
<dbReference type="EMBL" id="JAGGKT010000002">
    <property type="protein sequence ID" value="MBP1931385.1"/>
    <property type="molecule type" value="Genomic_DNA"/>
</dbReference>
<keyword evidence="2" id="KW-0812">Transmembrane</keyword>
<dbReference type="Gene3D" id="3.30.2090.10">
    <property type="entry name" value="Multidrug efflux transporter AcrB TolC docking domain, DN and DC subdomains"/>
    <property type="match status" value="2"/>
</dbReference>
<evidence type="ECO:0000313" key="3">
    <source>
        <dbReference type="EMBL" id="MBP1931385.1"/>
    </source>
</evidence>
<dbReference type="Gene3D" id="3.30.70.1430">
    <property type="entry name" value="Multidrug efflux transporter AcrB pore domain"/>
    <property type="match status" value="2"/>
</dbReference>
<keyword evidence="4" id="KW-1185">Reference proteome</keyword>
<dbReference type="SUPFAM" id="SSF82714">
    <property type="entry name" value="Multidrug efflux transporter AcrB TolC docking domain, DN and DC subdomains"/>
    <property type="match status" value="2"/>
</dbReference>
<evidence type="ECO:0000256" key="2">
    <source>
        <dbReference type="SAM" id="Phobius"/>
    </source>
</evidence>
<feature type="transmembrane region" description="Helical" evidence="2">
    <location>
        <begin position="12"/>
        <end position="29"/>
    </location>
</feature>
<feature type="transmembrane region" description="Helical" evidence="2">
    <location>
        <begin position="884"/>
        <end position="908"/>
    </location>
</feature>
<dbReference type="SUPFAM" id="SSF82693">
    <property type="entry name" value="Multidrug efflux transporter AcrB pore domain, PN1, PN2, PC1 and PC2 subdomains"/>
    <property type="match status" value="3"/>
</dbReference>
<dbReference type="PANTHER" id="PTHR32063:SF0">
    <property type="entry name" value="SWARMING MOTILITY PROTEIN SWRC"/>
    <property type="match status" value="1"/>
</dbReference>
<dbReference type="InterPro" id="IPR001036">
    <property type="entry name" value="Acrflvin-R"/>
</dbReference>
<evidence type="ECO:0000313" key="4">
    <source>
        <dbReference type="Proteomes" id="UP001519343"/>
    </source>
</evidence>
<protein>
    <submittedName>
        <fullName evidence="3">HAE1 family hydrophobic/amphiphilic exporter-1</fullName>
    </submittedName>
</protein>
<feature type="transmembrane region" description="Helical" evidence="2">
    <location>
        <begin position="428"/>
        <end position="448"/>
    </location>
</feature>
<gene>
    <name evidence="3" type="ORF">J2Z37_001382</name>
</gene>
<name>A0ABS4GM82_9BACL</name>
<feature type="transmembrane region" description="Helical" evidence="2">
    <location>
        <begin position="991"/>
        <end position="1017"/>
    </location>
</feature>
<dbReference type="Proteomes" id="UP001519343">
    <property type="component" value="Unassembled WGS sequence"/>
</dbReference>
<feature type="region of interest" description="Disordered" evidence="1">
    <location>
        <begin position="1029"/>
        <end position="1049"/>
    </location>
</feature>
<dbReference type="Gene3D" id="3.30.70.1440">
    <property type="entry name" value="Multidrug efflux transporter AcrB pore domain"/>
    <property type="match status" value="1"/>
</dbReference>
<comment type="caution">
    <text evidence="3">The sequence shown here is derived from an EMBL/GenBank/DDBJ whole genome shotgun (WGS) entry which is preliminary data.</text>
</comment>
<dbReference type="Gene3D" id="3.30.70.1320">
    <property type="entry name" value="Multidrug efflux transporter AcrB pore domain like"/>
    <property type="match status" value="1"/>
</dbReference>
<feature type="transmembrane region" description="Helical" evidence="2">
    <location>
        <begin position="328"/>
        <end position="350"/>
    </location>
</feature>
<feature type="transmembrane region" description="Helical" evidence="2">
    <location>
        <begin position="460"/>
        <end position="479"/>
    </location>
</feature>
<feature type="transmembrane region" description="Helical" evidence="2">
    <location>
        <begin position="859"/>
        <end position="877"/>
    </location>
</feature>
<organism evidence="3 4">
    <name type="scientific">Ammoniphilus resinae</name>
    <dbReference type="NCBI Taxonomy" id="861532"/>
    <lineage>
        <taxon>Bacteria</taxon>
        <taxon>Bacillati</taxon>
        <taxon>Bacillota</taxon>
        <taxon>Bacilli</taxon>
        <taxon>Bacillales</taxon>
        <taxon>Paenibacillaceae</taxon>
        <taxon>Aneurinibacillus group</taxon>
        <taxon>Ammoniphilus</taxon>
    </lineage>
</organism>
<accession>A0ABS4GM82</accession>
<dbReference type="InterPro" id="IPR027463">
    <property type="entry name" value="AcrB_DN_DC_subdom"/>
</dbReference>
<sequence>MNISHFSIRRPVTVWMVIIAMVIFGSISIPKMAVDLYPELNLPVAVVVTSVDGGNPSEVENLVTKPIEEALGSVEGVDKISSNSVEGASQVIVQFNWGTDLDQATLSMRDKVDQIRGMLPDTAKAPRILKLDPNSQPIIIVALTGDQDLTVLKNFAEDNIKSRIERIDGVASLSIMGGLNREINVHLDPNKLQTYGITLDQVRGAIQATNLSGSAGSVKEGNSDLNIRVQGEFEKVKDFGLTPITVAGGSILLKDIAEIEDGYGEITQTGYFNGEPTLGLSITKASGGNTVKIADNVLKEIDQLKEELPKGMELTVAMDNSKYINDSIFGVAEHGVLGLLFAVLILFLFLNSVRSTLVVSIVIPVSVIATFSMMYFTGQTINLISLSGLMLGLGSLVDFAVVILENIFRFRQEGKSMLTAAKEGSKQVGNAVMASALAQIVVFLPIIFVEGLAAELFGPLALTVIFSHIAALLVSLMLVPMMSARLLKKVPDETLYRSGNYRGINPAVWFNIGFEKMVSAYRRILEWALGHRKSVLALTLSLFVGAIALFPMVGMEFIPKMDQGVFTVSVEMPSGTVFSETEKVASQVEKVIMETPEFDMLYDSVGGGASGPIGGAASSNKIEMYGFLVDLEQRTRSTEQVVAELQSKLNFIPDAEIVVKEMSGGGMEGAAVQVSLRGDNLNVLQDISQVIAGEVRKVEGTVNVETSLDAQQKEFQVVVDPQRASLYGLNTSQVLNVARTAFQGQKVTTYRTGEDEIDVKITLPKEYQEDIGYLQRLRITTASGANVPLSSVADIVKKDVPQTIKRANQTKEVQITSDIQGRDLGTISKEIGERLDKINLPEGYYIEFGGQSEDMAESFMSLGLAMLLSIVLVYMVMAGQFESLFSPFIIMFSIPPTFIGVVVGLLVTGKSLSVMALIGYILLIGIVVNNAIVLIDYVNTLRKEGVPRNEALLKAGPIRLRPIIMTTLATILAILPLAFGGGSGNEGQAPMAIVVAFGLSFSTLITLILVPVVYSWFDDLGLKFRQRRSRRKNKGKGKGKETPETNLNI</sequence>
<feature type="transmembrane region" description="Helical" evidence="2">
    <location>
        <begin position="383"/>
        <end position="408"/>
    </location>
</feature>
<proteinExistence type="predicted"/>
<dbReference type="RefSeq" id="WP_209809450.1">
    <property type="nucleotide sequence ID" value="NZ_JAGGKT010000002.1"/>
</dbReference>